<feature type="chain" id="PRO_5025532924" description="Glycan binding protein Y3-like domain-containing protein" evidence="1">
    <location>
        <begin position="25"/>
        <end position="134"/>
    </location>
</feature>
<evidence type="ECO:0000313" key="3">
    <source>
        <dbReference type="EMBL" id="KAE9409093.1"/>
    </source>
</evidence>
<keyword evidence="4" id="KW-1185">Reference proteome</keyword>
<dbReference type="Proteomes" id="UP000799118">
    <property type="component" value="Unassembled WGS sequence"/>
</dbReference>
<dbReference type="InterPro" id="IPR054443">
    <property type="entry name" value="Y3-like_dom"/>
</dbReference>
<evidence type="ECO:0000259" key="2">
    <source>
        <dbReference type="Pfam" id="PF22803"/>
    </source>
</evidence>
<evidence type="ECO:0000256" key="1">
    <source>
        <dbReference type="SAM" id="SignalP"/>
    </source>
</evidence>
<proteinExistence type="predicted"/>
<protein>
    <recommendedName>
        <fullName evidence="2">Glycan binding protein Y3-like domain-containing protein</fullName>
    </recommendedName>
</protein>
<dbReference type="OrthoDB" id="2825146at2759"/>
<organism evidence="3 4">
    <name type="scientific">Gymnopus androsaceus JB14</name>
    <dbReference type="NCBI Taxonomy" id="1447944"/>
    <lineage>
        <taxon>Eukaryota</taxon>
        <taxon>Fungi</taxon>
        <taxon>Dikarya</taxon>
        <taxon>Basidiomycota</taxon>
        <taxon>Agaricomycotina</taxon>
        <taxon>Agaricomycetes</taxon>
        <taxon>Agaricomycetidae</taxon>
        <taxon>Agaricales</taxon>
        <taxon>Marasmiineae</taxon>
        <taxon>Omphalotaceae</taxon>
        <taxon>Gymnopus</taxon>
    </lineage>
</organism>
<accession>A0A6A4IHA3</accession>
<feature type="domain" description="Glycan binding protein Y3-like" evidence="2">
    <location>
        <begin position="39"/>
        <end position="129"/>
    </location>
</feature>
<name>A0A6A4IHA3_9AGAR</name>
<dbReference type="EMBL" id="ML769388">
    <property type="protein sequence ID" value="KAE9409093.1"/>
    <property type="molecule type" value="Genomic_DNA"/>
</dbReference>
<sequence>MTLKLNAHLAFVVFGLSVLRQCLGQDVEINCFETGQVGSCSSFVTTFCGYTVNNAISPSNSLSACFNNGDFSCAFTAFNTNTGDVASIPSTVGCEEILDGVGVLCPMGGQGQFEGPNYLFTAHPTVGSCTTDST</sequence>
<feature type="signal peptide" evidence="1">
    <location>
        <begin position="1"/>
        <end position="24"/>
    </location>
</feature>
<evidence type="ECO:0000313" key="4">
    <source>
        <dbReference type="Proteomes" id="UP000799118"/>
    </source>
</evidence>
<dbReference type="Pfam" id="PF22803">
    <property type="entry name" value="GBD_Y3"/>
    <property type="match status" value="1"/>
</dbReference>
<keyword evidence="1" id="KW-0732">Signal</keyword>
<gene>
    <name evidence="3" type="ORF">BT96DRAFT_1012708</name>
</gene>
<reference evidence="3" key="1">
    <citation type="journal article" date="2019" name="Environ. Microbiol.">
        <title>Fungal ecological strategies reflected in gene transcription - a case study of two litter decomposers.</title>
        <authorList>
            <person name="Barbi F."/>
            <person name="Kohler A."/>
            <person name="Barry K."/>
            <person name="Baskaran P."/>
            <person name="Daum C."/>
            <person name="Fauchery L."/>
            <person name="Ihrmark K."/>
            <person name="Kuo A."/>
            <person name="LaButti K."/>
            <person name="Lipzen A."/>
            <person name="Morin E."/>
            <person name="Grigoriev I.V."/>
            <person name="Henrissat B."/>
            <person name="Lindahl B."/>
            <person name="Martin F."/>
        </authorList>
    </citation>
    <scope>NUCLEOTIDE SEQUENCE</scope>
    <source>
        <strain evidence="3">JB14</strain>
    </source>
</reference>
<dbReference type="AlphaFoldDB" id="A0A6A4IHA3"/>